<dbReference type="PANTHER" id="PTHR40465:SF1">
    <property type="entry name" value="DUF6534 DOMAIN-CONTAINING PROTEIN"/>
    <property type="match status" value="1"/>
</dbReference>
<evidence type="ECO:0000256" key="1">
    <source>
        <dbReference type="SAM" id="Phobius"/>
    </source>
</evidence>
<feature type="transmembrane region" description="Helical" evidence="1">
    <location>
        <begin position="47"/>
        <end position="68"/>
    </location>
</feature>
<protein>
    <submittedName>
        <fullName evidence="2">Uncharacterized protein</fullName>
    </submittedName>
</protein>
<evidence type="ECO:0000313" key="2">
    <source>
        <dbReference type="EMBL" id="KAF7376927.1"/>
    </source>
</evidence>
<dbReference type="PANTHER" id="PTHR40465">
    <property type="entry name" value="CHROMOSOME 1, WHOLE GENOME SHOTGUN SEQUENCE"/>
    <property type="match status" value="1"/>
</dbReference>
<evidence type="ECO:0000313" key="3">
    <source>
        <dbReference type="Proteomes" id="UP000623467"/>
    </source>
</evidence>
<keyword evidence="1" id="KW-0812">Transmembrane</keyword>
<organism evidence="2 3">
    <name type="scientific">Mycena sanguinolenta</name>
    <dbReference type="NCBI Taxonomy" id="230812"/>
    <lineage>
        <taxon>Eukaryota</taxon>
        <taxon>Fungi</taxon>
        <taxon>Dikarya</taxon>
        <taxon>Basidiomycota</taxon>
        <taxon>Agaricomycotina</taxon>
        <taxon>Agaricomycetes</taxon>
        <taxon>Agaricomycetidae</taxon>
        <taxon>Agaricales</taxon>
        <taxon>Marasmiineae</taxon>
        <taxon>Mycenaceae</taxon>
        <taxon>Mycena</taxon>
    </lineage>
</organism>
<name>A0A8H6ZGE6_9AGAR</name>
<accession>A0A8H6ZGE6</accession>
<sequence>MAELDVTPLFGPMLIGILLNTMLYGVMAVQAFMYYSRYKTDRAWFRYLVLYLVIVETVNWVCDVGLIYEPLIIRFEKFNYRPAGGTHSFPSSLASGYGHLTTLPYIYSPMDRWRYTDAALTVLISTPVQIFIAWRILVVTRSYILPGLIFCLAMVSLAGGVATTTVVSINPGFASFSRFRTEVSIWLIASTLCDVLLDA</sequence>
<feature type="transmembrane region" description="Helical" evidence="1">
    <location>
        <begin position="119"/>
        <end position="137"/>
    </location>
</feature>
<dbReference type="OrthoDB" id="3265526at2759"/>
<reference evidence="2" key="1">
    <citation type="submission" date="2020-05" db="EMBL/GenBank/DDBJ databases">
        <title>Mycena genomes resolve the evolution of fungal bioluminescence.</title>
        <authorList>
            <person name="Tsai I.J."/>
        </authorList>
    </citation>
    <scope>NUCLEOTIDE SEQUENCE</scope>
    <source>
        <strain evidence="2">160909Yilan</strain>
    </source>
</reference>
<feature type="transmembrane region" description="Helical" evidence="1">
    <location>
        <begin position="12"/>
        <end position="35"/>
    </location>
</feature>
<feature type="transmembrane region" description="Helical" evidence="1">
    <location>
        <begin position="143"/>
        <end position="169"/>
    </location>
</feature>
<dbReference type="Proteomes" id="UP000623467">
    <property type="component" value="Unassembled WGS sequence"/>
</dbReference>
<gene>
    <name evidence="2" type="ORF">MSAN_00110500</name>
</gene>
<keyword evidence="3" id="KW-1185">Reference proteome</keyword>
<dbReference type="EMBL" id="JACAZH010000001">
    <property type="protein sequence ID" value="KAF7376927.1"/>
    <property type="molecule type" value="Genomic_DNA"/>
</dbReference>
<keyword evidence="1" id="KW-0472">Membrane</keyword>
<proteinExistence type="predicted"/>
<dbReference type="AlphaFoldDB" id="A0A8H6ZGE6"/>
<keyword evidence="1" id="KW-1133">Transmembrane helix</keyword>
<comment type="caution">
    <text evidence="2">The sequence shown here is derived from an EMBL/GenBank/DDBJ whole genome shotgun (WGS) entry which is preliminary data.</text>
</comment>